<evidence type="ECO:0000259" key="2">
    <source>
        <dbReference type="Pfam" id="PF00079"/>
    </source>
</evidence>
<reference evidence="3 4" key="1">
    <citation type="journal article" date="2018" name="Front. Plant Sci.">
        <title>Red Clover (Trifolium pratense) and Zigzag Clover (T. medium) - A Picture of Genomic Similarities and Differences.</title>
        <authorList>
            <person name="Dluhosova J."/>
            <person name="Istvanek J."/>
            <person name="Nedelnik J."/>
            <person name="Repkova J."/>
        </authorList>
    </citation>
    <scope>NUCLEOTIDE SEQUENCE [LARGE SCALE GENOMIC DNA]</scope>
    <source>
        <strain evidence="4">cv. 10/8</strain>
        <tissue evidence="3">Leaf</tissue>
    </source>
</reference>
<dbReference type="GO" id="GO:0004867">
    <property type="term" value="F:serine-type endopeptidase inhibitor activity"/>
    <property type="evidence" value="ECO:0007669"/>
    <property type="project" value="InterPro"/>
</dbReference>
<evidence type="ECO:0000313" key="3">
    <source>
        <dbReference type="EMBL" id="MCI48913.1"/>
    </source>
</evidence>
<evidence type="ECO:0000313" key="4">
    <source>
        <dbReference type="Proteomes" id="UP000265520"/>
    </source>
</evidence>
<name>A0A392SJ63_9FABA</name>
<dbReference type="GO" id="GO:0005615">
    <property type="term" value="C:extracellular space"/>
    <property type="evidence" value="ECO:0007669"/>
    <property type="project" value="InterPro"/>
</dbReference>
<dbReference type="Gene3D" id="2.10.310.10">
    <property type="entry name" value="Serpins superfamily"/>
    <property type="match status" value="1"/>
</dbReference>
<accession>A0A392SJ63</accession>
<dbReference type="InterPro" id="IPR023795">
    <property type="entry name" value="Serpin_CS"/>
</dbReference>
<comment type="similarity">
    <text evidence="1">Belongs to the serpin family.</text>
</comment>
<dbReference type="Proteomes" id="UP000265520">
    <property type="component" value="Unassembled WGS sequence"/>
</dbReference>
<feature type="domain" description="Serpin" evidence="2">
    <location>
        <begin position="7"/>
        <end position="78"/>
    </location>
</feature>
<dbReference type="InterPro" id="IPR023796">
    <property type="entry name" value="Serpin_dom"/>
</dbReference>
<keyword evidence="4" id="KW-1185">Reference proteome</keyword>
<dbReference type="Pfam" id="PF00079">
    <property type="entry name" value="Serpin"/>
    <property type="match status" value="1"/>
</dbReference>
<dbReference type="AlphaFoldDB" id="A0A392SJ63"/>
<dbReference type="SUPFAM" id="SSF56574">
    <property type="entry name" value="Serpins"/>
    <property type="match status" value="1"/>
</dbReference>
<dbReference type="InterPro" id="IPR036186">
    <property type="entry name" value="Serpin_sf"/>
</dbReference>
<evidence type="ECO:0000256" key="1">
    <source>
        <dbReference type="ARBA" id="ARBA00009500"/>
    </source>
</evidence>
<dbReference type="EMBL" id="LXQA010393261">
    <property type="protein sequence ID" value="MCI48913.1"/>
    <property type="molecule type" value="Genomic_DNA"/>
</dbReference>
<dbReference type="Gene3D" id="6.20.40.10">
    <property type="match status" value="1"/>
</dbReference>
<organism evidence="3 4">
    <name type="scientific">Trifolium medium</name>
    <dbReference type="NCBI Taxonomy" id="97028"/>
    <lineage>
        <taxon>Eukaryota</taxon>
        <taxon>Viridiplantae</taxon>
        <taxon>Streptophyta</taxon>
        <taxon>Embryophyta</taxon>
        <taxon>Tracheophyta</taxon>
        <taxon>Spermatophyta</taxon>
        <taxon>Magnoliopsida</taxon>
        <taxon>eudicotyledons</taxon>
        <taxon>Gunneridae</taxon>
        <taxon>Pentapetalae</taxon>
        <taxon>rosids</taxon>
        <taxon>fabids</taxon>
        <taxon>Fabales</taxon>
        <taxon>Fabaceae</taxon>
        <taxon>Papilionoideae</taxon>
        <taxon>50 kb inversion clade</taxon>
        <taxon>NPAAA clade</taxon>
        <taxon>Hologalegina</taxon>
        <taxon>IRL clade</taxon>
        <taxon>Trifolieae</taxon>
        <taxon>Trifolium</taxon>
    </lineage>
</organism>
<dbReference type="PANTHER" id="PTHR11461">
    <property type="entry name" value="SERINE PROTEASE INHIBITOR, SERPIN"/>
    <property type="match status" value="1"/>
</dbReference>
<dbReference type="PANTHER" id="PTHR11461:SF211">
    <property type="entry name" value="GH10112P-RELATED"/>
    <property type="match status" value="1"/>
</dbReference>
<dbReference type="PROSITE" id="PS00284">
    <property type="entry name" value="SERPIN"/>
    <property type="match status" value="1"/>
</dbReference>
<protein>
    <submittedName>
        <fullName evidence="3">Serpin-ZX-like</fullName>
    </submittedName>
</protein>
<dbReference type="InterPro" id="IPR000215">
    <property type="entry name" value="Serpin_fam"/>
</dbReference>
<comment type="caution">
    <text evidence="3">The sequence shown here is derived from an EMBL/GenBank/DDBJ whole genome shotgun (WGS) entry which is preliminary data.</text>
</comment>
<feature type="non-terminal residue" evidence="3">
    <location>
        <position position="78"/>
    </location>
</feature>
<proteinExistence type="inferred from homology"/>
<sequence>MVDSLEEGQNLFVSKIFHNSFIEVNEEGTEATASTVADVDSRGVCIQTGQDFVADHPFLFLIEEVSTRTILFMGQMLN</sequence>